<accession>A0A1C3N5T1</accession>
<name>A0A1C3N5T1_9ACTN</name>
<reference evidence="2" key="1">
    <citation type="submission" date="2016-06" db="EMBL/GenBank/DDBJ databases">
        <authorList>
            <person name="Varghese N."/>
        </authorList>
    </citation>
    <scope>NUCLEOTIDE SEQUENCE [LARGE SCALE GENOMIC DNA]</scope>
    <source>
        <strain evidence="2">DSM 45344</strain>
    </source>
</reference>
<evidence type="ECO:0000313" key="2">
    <source>
        <dbReference type="Proteomes" id="UP000199393"/>
    </source>
</evidence>
<dbReference type="PATRIC" id="fig|307121.4.peg.3530"/>
<dbReference type="InterPro" id="IPR020132">
    <property type="entry name" value="Gp24/Gp25"/>
</dbReference>
<dbReference type="Proteomes" id="UP000199393">
    <property type="component" value="Chromosome I"/>
</dbReference>
<dbReference type="OrthoDB" id="3394464at2"/>
<protein>
    <recommendedName>
        <fullName evidence="3">Tail assembly chaperone</fullName>
    </recommendedName>
</protein>
<dbReference type="Pfam" id="PF17388">
    <property type="entry name" value="GP24_25"/>
    <property type="match status" value="1"/>
</dbReference>
<evidence type="ECO:0008006" key="3">
    <source>
        <dbReference type="Google" id="ProtNLM"/>
    </source>
</evidence>
<dbReference type="AlphaFoldDB" id="A0A1C3N5T1"/>
<organism evidence="1 2">
    <name type="scientific">Micromonospora krabiensis</name>
    <dbReference type="NCBI Taxonomy" id="307121"/>
    <lineage>
        <taxon>Bacteria</taxon>
        <taxon>Bacillati</taxon>
        <taxon>Actinomycetota</taxon>
        <taxon>Actinomycetes</taxon>
        <taxon>Micromonosporales</taxon>
        <taxon>Micromonosporaceae</taxon>
        <taxon>Micromonospora</taxon>
    </lineage>
</organism>
<dbReference type="STRING" id="307121.GA0070620_3459"/>
<sequence length="106" mass="11382">MKLDDIRAAAEAKYGSLDIEVGDKTVRLLNALRLPKAKRDQIAALQDSLKAEGADQEEIMRELIRVAADTKAGGDLLVKAIGDDLTVMAEVLAEYGKRTQVGEASA</sequence>
<gene>
    <name evidence="1" type="ORF">GA0070620_3459</name>
</gene>
<proteinExistence type="predicted"/>
<dbReference type="RefSeq" id="WP_091592139.1">
    <property type="nucleotide sequence ID" value="NZ_JBHRWG010000004.1"/>
</dbReference>
<dbReference type="EMBL" id="LT598496">
    <property type="protein sequence ID" value="SBV27928.1"/>
    <property type="molecule type" value="Genomic_DNA"/>
</dbReference>
<evidence type="ECO:0000313" key="1">
    <source>
        <dbReference type="EMBL" id="SBV27928.1"/>
    </source>
</evidence>
<keyword evidence="2" id="KW-1185">Reference proteome</keyword>